<evidence type="ECO:0000256" key="1">
    <source>
        <dbReference type="SAM" id="MobiDB-lite"/>
    </source>
</evidence>
<sequence length="61" mass="7233">MRRLVKEGHTGESPMRKLLPSHDEDDSVNVLMFRLGRRYDAIYKDEKLETRQGDDLIILFQ</sequence>
<feature type="region of interest" description="Disordered" evidence="1">
    <location>
        <begin position="1"/>
        <end position="21"/>
    </location>
</feature>
<dbReference type="AlphaFoldDB" id="M4BX66"/>
<dbReference type="Proteomes" id="UP000011713">
    <property type="component" value="Unassembled WGS sequence"/>
</dbReference>
<feature type="compositionally biased region" description="Basic and acidic residues" evidence="1">
    <location>
        <begin position="1"/>
        <end position="10"/>
    </location>
</feature>
<evidence type="ECO:0000313" key="2">
    <source>
        <dbReference type="EnsemblProtists" id="HpaP811118"/>
    </source>
</evidence>
<dbReference type="VEuPathDB" id="FungiDB:HpaG811118"/>
<protein>
    <submittedName>
        <fullName evidence="2">Uncharacterized protein</fullName>
    </submittedName>
</protein>
<proteinExistence type="predicted"/>
<reference evidence="3" key="1">
    <citation type="journal article" date="2010" name="Science">
        <title>Signatures of adaptation to obligate biotrophy in the Hyaloperonospora arabidopsidis genome.</title>
        <authorList>
            <person name="Baxter L."/>
            <person name="Tripathy S."/>
            <person name="Ishaque N."/>
            <person name="Boot N."/>
            <person name="Cabral A."/>
            <person name="Kemen E."/>
            <person name="Thines M."/>
            <person name="Ah-Fong A."/>
            <person name="Anderson R."/>
            <person name="Badejoko W."/>
            <person name="Bittner-Eddy P."/>
            <person name="Boore J.L."/>
            <person name="Chibucos M.C."/>
            <person name="Coates M."/>
            <person name="Dehal P."/>
            <person name="Delehaunty K."/>
            <person name="Dong S."/>
            <person name="Downton P."/>
            <person name="Dumas B."/>
            <person name="Fabro G."/>
            <person name="Fronick C."/>
            <person name="Fuerstenberg S.I."/>
            <person name="Fulton L."/>
            <person name="Gaulin E."/>
            <person name="Govers F."/>
            <person name="Hughes L."/>
            <person name="Humphray S."/>
            <person name="Jiang R.H."/>
            <person name="Judelson H."/>
            <person name="Kamoun S."/>
            <person name="Kyung K."/>
            <person name="Meijer H."/>
            <person name="Minx P."/>
            <person name="Morris P."/>
            <person name="Nelson J."/>
            <person name="Phuntumart V."/>
            <person name="Qutob D."/>
            <person name="Rehmany A."/>
            <person name="Rougon-Cardoso A."/>
            <person name="Ryden P."/>
            <person name="Torto-Alalibo T."/>
            <person name="Studholme D."/>
            <person name="Wang Y."/>
            <person name="Win J."/>
            <person name="Wood J."/>
            <person name="Clifton S.W."/>
            <person name="Rogers J."/>
            <person name="Van den Ackerveken G."/>
            <person name="Jones J.D."/>
            <person name="McDowell J.M."/>
            <person name="Beynon J."/>
            <person name="Tyler B.M."/>
        </authorList>
    </citation>
    <scope>NUCLEOTIDE SEQUENCE [LARGE SCALE GENOMIC DNA]</scope>
    <source>
        <strain evidence="3">Emoy2</strain>
    </source>
</reference>
<organism evidence="2 3">
    <name type="scientific">Hyaloperonospora arabidopsidis (strain Emoy2)</name>
    <name type="common">Downy mildew agent</name>
    <name type="synonym">Peronospora arabidopsidis</name>
    <dbReference type="NCBI Taxonomy" id="559515"/>
    <lineage>
        <taxon>Eukaryota</taxon>
        <taxon>Sar</taxon>
        <taxon>Stramenopiles</taxon>
        <taxon>Oomycota</taxon>
        <taxon>Peronosporomycetes</taxon>
        <taxon>Peronosporales</taxon>
        <taxon>Peronosporaceae</taxon>
        <taxon>Hyaloperonospora</taxon>
    </lineage>
</organism>
<keyword evidence="3" id="KW-1185">Reference proteome</keyword>
<dbReference type="EnsemblProtists" id="HpaT811118">
    <property type="protein sequence ID" value="HpaP811118"/>
    <property type="gene ID" value="HpaG811118"/>
</dbReference>
<reference evidence="2" key="2">
    <citation type="submission" date="2015-06" db="UniProtKB">
        <authorList>
            <consortium name="EnsemblProtists"/>
        </authorList>
    </citation>
    <scope>IDENTIFICATION</scope>
    <source>
        <strain evidence="2">Emoy2</strain>
    </source>
</reference>
<dbReference type="EMBL" id="JH598014">
    <property type="status" value="NOT_ANNOTATED_CDS"/>
    <property type="molecule type" value="Genomic_DNA"/>
</dbReference>
<evidence type="ECO:0000313" key="3">
    <source>
        <dbReference type="Proteomes" id="UP000011713"/>
    </source>
</evidence>
<accession>M4BX66</accession>
<name>M4BX66_HYAAE</name>
<dbReference type="InParanoid" id="M4BX66"/>
<dbReference type="HOGENOM" id="CLU_2927483_0_0_1"/>